<dbReference type="Proteomes" id="UP000239736">
    <property type="component" value="Unassembled WGS sequence"/>
</dbReference>
<keyword evidence="3" id="KW-1185">Reference proteome</keyword>
<keyword evidence="2" id="KW-0808">Transferase</keyword>
<feature type="domain" description="Glutamine amidotransferase" evidence="1">
    <location>
        <begin position="51"/>
        <end position="175"/>
    </location>
</feature>
<dbReference type="Gene3D" id="3.40.50.880">
    <property type="match status" value="1"/>
</dbReference>
<name>A0A2S5JFC2_9RHOB</name>
<organism evidence="2 3">
    <name type="scientific">Albidovulum inexpectatum</name>
    <dbReference type="NCBI Taxonomy" id="196587"/>
    <lineage>
        <taxon>Bacteria</taxon>
        <taxon>Pseudomonadati</taxon>
        <taxon>Pseudomonadota</taxon>
        <taxon>Alphaproteobacteria</taxon>
        <taxon>Rhodobacterales</taxon>
        <taxon>Paracoccaceae</taxon>
        <taxon>Albidovulum</taxon>
    </lineage>
</organism>
<dbReference type="PANTHER" id="PTHR42695:SF5">
    <property type="entry name" value="GLUTAMINE AMIDOTRANSFERASE YLR126C-RELATED"/>
    <property type="match status" value="1"/>
</dbReference>
<dbReference type="OrthoDB" id="7365442at2"/>
<evidence type="ECO:0000313" key="2">
    <source>
        <dbReference type="EMBL" id="PPB80184.1"/>
    </source>
</evidence>
<reference evidence="2 3" key="1">
    <citation type="submission" date="2018-01" db="EMBL/GenBank/DDBJ databases">
        <title>Genomic Encyclopedia of Archaeal and Bacterial Type Strains, Phase II (KMG-II): from individual species to whole genera.</title>
        <authorList>
            <person name="Goeker M."/>
        </authorList>
    </citation>
    <scope>NUCLEOTIDE SEQUENCE [LARGE SCALE GENOMIC DNA]</scope>
    <source>
        <strain evidence="2 3">DSM 12048</strain>
    </source>
</reference>
<dbReference type="RefSeq" id="WP_104071385.1">
    <property type="nucleotide sequence ID" value="NZ_PRDS01000006.1"/>
</dbReference>
<dbReference type="InterPro" id="IPR044992">
    <property type="entry name" value="ChyE-like"/>
</dbReference>
<dbReference type="GO" id="GO:0016740">
    <property type="term" value="F:transferase activity"/>
    <property type="evidence" value="ECO:0007669"/>
    <property type="project" value="UniProtKB-KW"/>
</dbReference>
<evidence type="ECO:0000259" key="1">
    <source>
        <dbReference type="Pfam" id="PF00117"/>
    </source>
</evidence>
<dbReference type="InterPro" id="IPR017926">
    <property type="entry name" value="GATASE"/>
</dbReference>
<dbReference type="EMBL" id="PRDS01000006">
    <property type="protein sequence ID" value="PPB80184.1"/>
    <property type="molecule type" value="Genomic_DNA"/>
</dbReference>
<accession>A0A2S5JFC2</accession>
<dbReference type="PANTHER" id="PTHR42695">
    <property type="entry name" value="GLUTAMINE AMIDOTRANSFERASE YLR126C-RELATED"/>
    <property type="match status" value="1"/>
</dbReference>
<sequence length="230" mass="25823">MRIGILQTGSAPESLRPRTGDYPDMFRRLLSGHGFDFVTYDVENMQFPTDIHDCDGWLITGSRHGVYEDHAFIPPLEDFIRKAFEAGIPIVGICFGHQIVAKALGGRVEKYPGGWAVGPQVYDFGGRRVVLNAWHQDQVIEKPSMAETVASNEFCRHAALVYGDRAFTVQSHPEYDNAFIEDLMNTRGRGVVPDALMEQARARFTETNSAPDIAKQIAEFFLAHQKQEHV</sequence>
<gene>
    <name evidence="2" type="ORF">LV82_02056</name>
</gene>
<dbReference type="InterPro" id="IPR029062">
    <property type="entry name" value="Class_I_gatase-like"/>
</dbReference>
<evidence type="ECO:0000313" key="3">
    <source>
        <dbReference type="Proteomes" id="UP000239736"/>
    </source>
</evidence>
<proteinExistence type="predicted"/>
<dbReference type="AlphaFoldDB" id="A0A2S5JFC2"/>
<comment type="caution">
    <text evidence="2">The sequence shown here is derived from an EMBL/GenBank/DDBJ whole genome shotgun (WGS) entry which is preliminary data.</text>
</comment>
<dbReference type="Pfam" id="PF00117">
    <property type="entry name" value="GATase"/>
    <property type="match status" value="1"/>
</dbReference>
<dbReference type="GO" id="GO:0005829">
    <property type="term" value="C:cytosol"/>
    <property type="evidence" value="ECO:0007669"/>
    <property type="project" value="TreeGrafter"/>
</dbReference>
<dbReference type="SUPFAM" id="SSF52317">
    <property type="entry name" value="Class I glutamine amidotransferase-like"/>
    <property type="match status" value="1"/>
</dbReference>
<dbReference type="PROSITE" id="PS51273">
    <property type="entry name" value="GATASE_TYPE_1"/>
    <property type="match status" value="1"/>
</dbReference>
<protein>
    <submittedName>
        <fullName evidence="2">GMP synthase-like glutamine amidotransferase</fullName>
    </submittedName>
</protein>
<keyword evidence="2" id="KW-0315">Glutamine amidotransferase</keyword>
<dbReference type="CDD" id="cd01741">
    <property type="entry name" value="GATase1_1"/>
    <property type="match status" value="1"/>
</dbReference>